<dbReference type="SUPFAM" id="SSF56784">
    <property type="entry name" value="HAD-like"/>
    <property type="match status" value="1"/>
</dbReference>
<comment type="pathway">
    <text evidence="1 4">Glycan biosynthesis; trehalose biosynthesis.</text>
</comment>
<evidence type="ECO:0000256" key="3">
    <source>
        <dbReference type="ARBA" id="ARBA00022801"/>
    </source>
</evidence>
<protein>
    <recommendedName>
        <fullName evidence="4">Trehalose 6-phosphate phosphatase</fullName>
        <ecNumber evidence="4">3.1.3.12</ecNumber>
    </recommendedName>
</protein>
<organism evidence="5 6">
    <name type="scientific">candidate division TA06 bacterium</name>
    <dbReference type="NCBI Taxonomy" id="2250710"/>
    <lineage>
        <taxon>Bacteria</taxon>
        <taxon>Bacteria division TA06</taxon>
    </lineage>
</organism>
<name>A0A933ML58_UNCT6</name>
<dbReference type="InterPro" id="IPR003337">
    <property type="entry name" value="Trehalose_PPase"/>
</dbReference>
<gene>
    <name evidence="5" type="primary">otsB</name>
    <name evidence="5" type="ORF">HY768_07915</name>
</gene>
<dbReference type="Gene3D" id="3.30.70.1020">
    <property type="entry name" value="Trehalose-6-phosphate phosphatase related protein, domain 2"/>
    <property type="match status" value="1"/>
</dbReference>
<dbReference type="GO" id="GO:0005992">
    <property type="term" value="P:trehalose biosynthetic process"/>
    <property type="evidence" value="ECO:0007669"/>
    <property type="project" value="InterPro"/>
</dbReference>
<sequence>MLDYDGTLAPIVSDPARARLDREMLAVLKQLAARDDLMVAVISGRALADLKRKVRLDSIYYAGCHGMEMEGPGWSYVHPKMEMISVKICHLENYLRGILGRVRGSIIENKRYALTVHYRKVAARDRRKVEEVARQAEKSFSKWLKMEPGRMSFEYKPTVNWNKGKSVEILLRLHRANNPYPIYIGDDLTDESAFKRMLHKGLGILVNNNERPYQTSAVIRIRSVRHVRQFLQYLAYTV</sequence>
<comment type="caution">
    <text evidence="5">The sequence shown here is derived from an EMBL/GenBank/DDBJ whole genome shotgun (WGS) entry which is preliminary data.</text>
</comment>
<dbReference type="PANTHER" id="PTHR43768">
    <property type="entry name" value="TREHALOSE 6-PHOSPHATE PHOSPHATASE"/>
    <property type="match status" value="1"/>
</dbReference>
<evidence type="ECO:0000256" key="2">
    <source>
        <dbReference type="ARBA" id="ARBA00008770"/>
    </source>
</evidence>
<keyword evidence="3 4" id="KW-0378">Hydrolase</keyword>
<evidence type="ECO:0000313" key="5">
    <source>
        <dbReference type="EMBL" id="MBI4727131.1"/>
    </source>
</evidence>
<dbReference type="NCBIfam" id="TIGR00685">
    <property type="entry name" value="T6PP"/>
    <property type="match status" value="1"/>
</dbReference>
<dbReference type="Pfam" id="PF02358">
    <property type="entry name" value="Trehalose_PPase"/>
    <property type="match status" value="1"/>
</dbReference>
<evidence type="ECO:0000313" key="6">
    <source>
        <dbReference type="Proteomes" id="UP000736328"/>
    </source>
</evidence>
<dbReference type="AlphaFoldDB" id="A0A933ML58"/>
<keyword evidence="4" id="KW-0479">Metal-binding</keyword>
<comment type="catalytic activity">
    <reaction evidence="4">
        <text>alpha,alpha-trehalose 6-phosphate + H2O = alpha,alpha-trehalose + phosphate</text>
        <dbReference type="Rhea" id="RHEA:23420"/>
        <dbReference type="ChEBI" id="CHEBI:15377"/>
        <dbReference type="ChEBI" id="CHEBI:16551"/>
        <dbReference type="ChEBI" id="CHEBI:43474"/>
        <dbReference type="ChEBI" id="CHEBI:58429"/>
        <dbReference type="EC" id="3.1.3.12"/>
    </reaction>
</comment>
<dbReference type="EMBL" id="JACQXR010000104">
    <property type="protein sequence ID" value="MBI4727131.1"/>
    <property type="molecule type" value="Genomic_DNA"/>
</dbReference>
<dbReference type="CDD" id="cd01627">
    <property type="entry name" value="HAD_TPP"/>
    <property type="match status" value="1"/>
</dbReference>
<reference evidence="5" key="1">
    <citation type="submission" date="2020-07" db="EMBL/GenBank/DDBJ databases">
        <title>Huge and variable diversity of episymbiotic CPR bacteria and DPANN archaea in groundwater ecosystems.</title>
        <authorList>
            <person name="He C.Y."/>
            <person name="Keren R."/>
            <person name="Whittaker M."/>
            <person name="Farag I.F."/>
            <person name="Doudna J."/>
            <person name="Cate J.H.D."/>
            <person name="Banfield J.F."/>
        </authorList>
    </citation>
    <scope>NUCLEOTIDE SEQUENCE</scope>
    <source>
        <strain evidence="5">NC_groundwater_1520_Pr4_B-0.1um_53_5</strain>
    </source>
</reference>
<dbReference type="InterPro" id="IPR023214">
    <property type="entry name" value="HAD_sf"/>
</dbReference>
<comment type="cofactor">
    <cofactor evidence="4">
        <name>Mg(2+)</name>
        <dbReference type="ChEBI" id="CHEBI:18420"/>
    </cofactor>
</comment>
<dbReference type="EC" id="3.1.3.12" evidence="4"/>
<evidence type="ECO:0000256" key="4">
    <source>
        <dbReference type="RuleBase" id="RU361117"/>
    </source>
</evidence>
<dbReference type="InterPro" id="IPR036412">
    <property type="entry name" value="HAD-like_sf"/>
</dbReference>
<dbReference type="GO" id="GO:0004805">
    <property type="term" value="F:trehalose-phosphatase activity"/>
    <property type="evidence" value="ECO:0007669"/>
    <property type="project" value="UniProtKB-EC"/>
</dbReference>
<dbReference type="NCBIfam" id="TIGR01484">
    <property type="entry name" value="HAD-SF-IIB"/>
    <property type="match status" value="1"/>
</dbReference>
<evidence type="ECO:0000256" key="1">
    <source>
        <dbReference type="ARBA" id="ARBA00005199"/>
    </source>
</evidence>
<dbReference type="InterPro" id="IPR044651">
    <property type="entry name" value="OTSB-like"/>
</dbReference>
<keyword evidence="4" id="KW-0460">Magnesium</keyword>
<dbReference type="GO" id="GO:0046872">
    <property type="term" value="F:metal ion binding"/>
    <property type="evidence" value="ECO:0007669"/>
    <property type="project" value="UniProtKB-KW"/>
</dbReference>
<accession>A0A933ML58</accession>
<dbReference type="PANTHER" id="PTHR43768:SF3">
    <property type="entry name" value="TREHALOSE 6-PHOSPHATE PHOSPHATASE"/>
    <property type="match status" value="1"/>
</dbReference>
<comment type="similarity">
    <text evidence="2 4">Belongs to the trehalose phosphatase family.</text>
</comment>
<dbReference type="Gene3D" id="3.40.50.1000">
    <property type="entry name" value="HAD superfamily/HAD-like"/>
    <property type="match status" value="1"/>
</dbReference>
<proteinExistence type="inferred from homology"/>
<dbReference type="InterPro" id="IPR006379">
    <property type="entry name" value="HAD-SF_hydro_IIB"/>
</dbReference>
<comment type="function">
    <text evidence="4">Removes the phosphate from trehalose 6-phosphate to produce free trehalose.</text>
</comment>
<dbReference type="Proteomes" id="UP000736328">
    <property type="component" value="Unassembled WGS sequence"/>
</dbReference>